<dbReference type="EMBL" id="LAZR01042549">
    <property type="protein sequence ID" value="KKL09274.1"/>
    <property type="molecule type" value="Genomic_DNA"/>
</dbReference>
<proteinExistence type="predicted"/>
<comment type="caution">
    <text evidence="1">The sequence shown here is derived from an EMBL/GenBank/DDBJ whole genome shotgun (WGS) entry which is preliminary data.</text>
</comment>
<reference evidence="1" key="1">
    <citation type="journal article" date="2015" name="Nature">
        <title>Complex archaea that bridge the gap between prokaryotes and eukaryotes.</title>
        <authorList>
            <person name="Spang A."/>
            <person name="Saw J.H."/>
            <person name="Jorgensen S.L."/>
            <person name="Zaremba-Niedzwiedzka K."/>
            <person name="Martijn J."/>
            <person name="Lind A.E."/>
            <person name="van Eijk R."/>
            <person name="Schleper C."/>
            <person name="Guy L."/>
            <person name="Ettema T.J."/>
        </authorList>
    </citation>
    <scope>NUCLEOTIDE SEQUENCE</scope>
</reference>
<protein>
    <submittedName>
        <fullName evidence="1">Uncharacterized protein</fullName>
    </submittedName>
</protein>
<sequence length="105" mass="11773">MNITDLTKNLPLVSIIVSTPLVVSRVFSIAFDQNILEDSGPGDERTFIVSTTAVSLVVAKQKVRLYILTQRPHRKIVNMEAMEIEQGFILKTYQITVTAILISRL</sequence>
<accession>A0A0F9AI79</accession>
<dbReference type="AlphaFoldDB" id="A0A0F9AI79"/>
<organism evidence="1">
    <name type="scientific">marine sediment metagenome</name>
    <dbReference type="NCBI Taxonomy" id="412755"/>
    <lineage>
        <taxon>unclassified sequences</taxon>
        <taxon>metagenomes</taxon>
        <taxon>ecological metagenomes</taxon>
    </lineage>
</organism>
<gene>
    <name evidence="1" type="ORF">LCGC14_2567510</name>
</gene>
<evidence type="ECO:0000313" key="1">
    <source>
        <dbReference type="EMBL" id="KKL09274.1"/>
    </source>
</evidence>
<name>A0A0F9AI79_9ZZZZ</name>